<name>A0AA86PEX7_9EUKA</name>
<reference evidence="2 3" key="2">
    <citation type="submission" date="2024-07" db="EMBL/GenBank/DDBJ databases">
        <authorList>
            <person name="Akdeniz Z."/>
        </authorList>
    </citation>
    <scope>NUCLEOTIDE SEQUENCE [LARGE SCALE GENOMIC DNA]</scope>
</reference>
<gene>
    <name evidence="1" type="ORF">HINF_LOCUS24973</name>
    <name evidence="2" type="ORF">HINF_LOCUS48506</name>
</gene>
<dbReference type="AlphaFoldDB" id="A0AA86PEX7"/>
<dbReference type="EMBL" id="CAXDID020000223">
    <property type="protein sequence ID" value="CAL6058931.1"/>
    <property type="molecule type" value="Genomic_DNA"/>
</dbReference>
<reference evidence="1" key="1">
    <citation type="submission" date="2023-06" db="EMBL/GenBank/DDBJ databases">
        <authorList>
            <person name="Kurt Z."/>
        </authorList>
    </citation>
    <scope>NUCLEOTIDE SEQUENCE</scope>
</reference>
<protein>
    <submittedName>
        <fullName evidence="2">Hypothetical_protein</fullName>
    </submittedName>
</protein>
<evidence type="ECO:0000313" key="2">
    <source>
        <dbReference type="EMBL" id="CAL6058931.1"/>
    </source>
</evidence>
<accession>A0AA86PEX7</accession>
<proteinExistence type="predicted"/>
<evidence type="ECO:0000313" key="3">
    <source>
        <dbReference type="Proteomes" id="UP001642409"/>
    </source>
</evidence>
<dbReference type="Proteomes" id="UP001642409">
    <property type="component" value="Unassembled WGS sequence"/>
</dbReference>
<sequence length="369" mass="42629">MNNSMRKPDTSIRDYARMRMANKETNNDMQSIIKMQKETGLTKRRPLSGQAIQTAKPEIQITVPKRTKLPLIVQDFTLAYDTALQQRNELLKICSSVNLQHKQEITDQDRLIDNTIVSLFENLPMNTVNTVIKPQPLLNTFQNSYLFTNSNNQIDFEVLHNLPANVIRKISVNDKQPSYSFLKQDNNSDVFSLDLVLNPELPVADQDEDNLYETYVNNIIDSCFKTQTAISNHKIQIEQQVILKYFKNMKKHSEAFRQLYDGVQIVKQMSINFKRTQSKYFGKSTTGTPRLSSQFDSVANIKQNKHRDDLESSIMLKKENMELFTGNDLSISQFERGSIHTNFSNYSSNTASLAELKRMTEDYFDSFTE</sequence>
<organism evidence="1">
    <name type="scientific">Hexamita inflata</name>
    <dbReference type="NCBI Taxonomy" id="28002"/>
    <lineage>
        <taxon>Eukaryota</taxon>
        <taxon>Metamonada</taxon>
        <taxon>Diplomonadida</taxon>
        <taxon>Hexamitidae</taxon>
        <taxon>Hexamitinae</taxon>
        <taxon>Hexamita</taxon>
    </lineage>
</organism>
<comment type="caution">
    <text evidence="1">The sequence shown here is derived from an EMBL/GenBank/DDBJ whole genome shotgun (WGS) entry which is preliminary data.</text>
</comment>
<evidence type="ECO:0000313" key="1">
    <source>
        <dbReference type="EMBL" id="CAI9937328.1"/>
    </source>
</evidence>
<dbReference type="EMBL" id="CATOUU010000645">
    <property type="protein sequence ID" value="CAI9937328.1"/>
    <property type="molecule type" value="Genomic_DNA"/>
</dbReference>
<keyword evidence="3" id="KW-1185">Reference proteome</keyword>